<evidence type="ECO:0000313" key="2">
    <source>
        <dbReference type="EMBL" id="TXJ41604.1"/>
    </source>
</evidence>
<proteinExistence type="predicted"/>
<dbReference type="Proteomes" id="UP000323176">
    <property type="component" value="Unassembled WGS sequence"/>
</dbReference>
<evidence type="ECO:0008006" key="4">
    <source>
        <dbReference type="Google" id="ProtNLM"/>
    </source>
</evidence>
<dbReference type="OrthoDB" id="309365at2"/>
<organism evidence="2 3">
    <name type="scientific">Brachyspira pilosicoli</name>
    <name type="common">Serpulina pilosicoli</name>
    <dbReference type="NCBI Taxonomy" id="52584"/>
    <lineage>
        <taxon>Bacteria</taxon>
        <taxon>Pseudomonadati</taxon>
        <taxon>Spirochaetota</taxon>
        <taxon>Spirochaetia</taxon>
        <taxon>Brachyspirales</taxon>
        <taxon>Brachyspiraceae</taxon>
        <taxon>Brachyspira</taxon>
    </lineage>
</organism>
<feature type="signal peptide" evidence="1">
    <location>
        <begin position="1"/>
        <end position="23"/>
    </location>
</feature>
<name>A0A5C8EX01_BRAPL</name>
<evidence type="ECO:0000313" key="3">
    <source>
        <dbReference type="Proteomes" id="UP000323176"/>
    </source>
</evidence>
<comment type="caution">
    <text evidence="2">The sequence shown here is derived from an EMBL/GenBank/DDBJ whole genome shotgun (WGS) entry which is preliminary data.</text>
</comment>
<accession>A0A5C8EX01</accession>
<evidence type="ECO:0000256" key="1">
    <source>
        <dbReference type="SAM" id="SignalP"/>
    </source>
</evidence>
<gene>
    <name evidence="2" type="ORF">EPJ72_06815</name>
</gene>
<dbReference type="EMBL" id="SAXY01000043">
    <property type="protein sequence ID" value="TXJ41604.1"/>
    <property type="molecule type" value="Genomic_DNA"/>
</dbReference>
<keyword evidence="1" id="KW-0732">Signal</keyword>
<dbReference type="AlphaFoldDB" id="A0A5C8EX01"/>
<dbReference type="PROSITE" id="PS51257">
    <property type="entry name" value="PROKAR_LIPOPROTEIN"/>
    <property type="match status" value="1"/>
</dbReference>
<feature type="chain" id="PRO_5022681865" description="Lipoprotein" evidence="1">
    <location>
        <begin position="24"/>
        <end position="143"/>
    </location>
</feature>
<sequence length="143" mass="15066">MKKTIILLISLFVIFLASCKANTGPIATEGTPTDALKSVGPVLGTAYLWITITPGENSAVVIQFGSATAPNTTGETITFDTNIQDISPAKDENNSSYAFQTGTLTGSLEILDSKRAEISFTQNVTPYIKIMEAVCESTAATAP</sequence>
<reference evidence="2 3" key="1">
    <citation type="journal article" date="1992" name="Lakartidningen">
        <title>[Penicillin V and not amoxicillin is the first choice preparation in acute otitis].</title>
        <authorList>
            <person name="Kamme C."/>
            <person name="Lundgren K."/>
            <person name="Prellner K."/>
        </authorList>
    </citation>
    <scope>NUCLEOTIDE SEQUENCE [LARGE SCALE GENOMIC DNA]</scope>
    <source>
        <strain evidence="2 3">PC5538III-hc</strain>
    </source>
</reference>
<protein>
    <recommendedName>
        <fullName evidence="4">Lipoprotein</fullName>
    </recommendedName>
</protein>